<keyword evidence="1 4" id="KW-0812">Transmembrane</keyword>
<accession>A0ABN6DVN4</accession>
<proteinExistence type="predicted"/>
<dbReference type="PANTHER" id="PTHR23521">
    <property type="entry name" value="TRANSPORTER MFS SUPERFAMILY"/>
    <property type="match status" value="1"/>
</dbReference>
<dbReference type="InterPro" id="IPR036259">
    <property type="entry name" value="MFS_trans_sf"/>
</dbReference>
<protein>
    <submittedName>
        <fullName evidence="5">MFS transporter</fullName>
    </submittedName>
</protein>
<evidence type="ECO:0000256" key="4">
    <source>
        <dbReference type="SAM" id="Phobius"/>
    </source>
</evidence>
<sequence>MPRYLFSFISLFAAVLVLMLGNGLFGSFLSLRMVAEGFSEQTIGLVMGGFYVGLVSGSFFCQRLIQRVGHVRAFTVYAAINTVAVMLQALHVGPFWWGALRVVSGVAMTGIYMVVESWLNECASPQTRGRVFSVYMALTFLGMGGGQFLLNFSDIRGQDLFLIVAVLFTLCLVPVAGTRTVHPELPESAHFNLGKLFRLAPLGMLGCLSAGLANGSFYTLGPVFSHQMGFPVSGVAWYMGITILSGLLLQWPVGGLSDRFNRRLVLGGLSLMVCLISLAIVAAGESSLPLLLGLTAAYGGIAFTIYPVSVALAHDGLERGDIVPVSAALILSFGVGAGIGPVAASSLMAAFGPIGMYLFIAGCSGLFGAGALLYRPRRPTPFEEQVPYVPVPRTSPVITALDPRVEPAEEDDLTQKA</sequence>
<feature type="transmembrane region" description="Helical" evidence="4">
    <location>
        <begin position="160"/>
        <end position="178"/>
    </location>
</feature>
<reference evidence="5 6" key="1">
    <citation type="journal article" date="2016" name="C (Basel)">
        <title>Selective Growth of and Electricity Production by Marine Exoelectrogenic Bacteria in Self-Aggregated Hydrogel of Microbially Reduced Graphene Oxide.</title>
        <authorList>
            <person name="Yoshida N."/>
            <person name="Goto Y."/>
            <person name="Miyata Y."/>
        </authorList>
    </citation>
    <scope>NUCLEOTIDE SEQUENCE [LARGE SCALE GENOMIC DNA]</scope>
    <source>
        <strain evidence="5 6">NIT-T3</strain>
    </source>
</reference>
<feature type="transmembrane region" description="Helical" evidence="4">
    <location>
        <begin position="42"/>
        <end position="61"/>
    </location>
</feature>
<organism evidence="5 6">
    <name type="scientific">Desulfuromonas versatilis</name>
    <dbReference type="NCBI Taxonomy" id="2802975"/>
    <lineage>
        <taxon>Bacteria</taxon>
        <taxon>Pseudomonadati</taxon>
        <taxon>Thermodesulfobacteriota</taxon>
        <taxon>Desulfuromonadia</taxon>
        <taxon>Desulfuromonadales</taxon>
        <taxon>Desulfuromonadaceae</taxon>
        <taxon>Desulfuromonas</taxon>
    </lineage>
</organism>
<keyword evidence="3 4" id="KW-0472">Membrane</keyword>
<keyword evidence="6" id="KW-1185">Reference proteome</keyword>
<dbReference type="SUPFAM" id="SSF103473">
    <property type="entry name" value="MFS general substrate transporter"/>
    <property type="match status" value="1"/>
</dbReference>
<evidence type="ECO:0000256" key="3">
    <source>
        <dbReference type="ARBA" id="ARBA00023136"/>
    </source>
</evidence>
<feature type="transmembrane region" description="Helical" evidence="4">
    <location>
        <begin position="199"/>
        <end position="220"/>
    </location>
</feature>
<feature type="transmembrane region" description="Helical" evidence="4">
    <location>
        <begin position="235"/>
        <end position="252"/>
    </location>
</feature>
<name>A0ABN6DVN4_9BACT</name>
<feature type="transmembrane region" description="Helical" evidence="4">
    <location>
        <begin position="354"/>
        <end position="374"/>
    </location>
</feature>
<dbReference type="InterPro" id="IPR047200">
    <property type="entry name" value="MFS_YcaD-like"/>
</dbReference>
<keyword evidence="2 4" id="KW-1133">Transmembrane helix</keyword>
<feature type="transmembrane region" description="Helical" evidence="4">
    <location>
        <begin position="96"/>
        <end position="119"/>
    </location>
</feature>
<dbReference type="Proteomes" id="UP001319827">
    <property type="component" value="Chromosome"/>
</dbReference>
<evidence type="ECO:0000313" key="5">
    <source>
        <dbReference type="EMBL" id="BCR04203.1"/>
    </source>
</evidence>
<dbReference type="Pfam" id="PF07690">
    <property type="entry name" value="MFS_1"/>
    <property type="match status" value="1"/>
</dbReference>
<reference evidence="5 6" key="2">
    <citation type="journal article" date="2021" name="Int. J. Syst. Evol. Microbiol.">
        <title>Isolation and Polyphasic Characterization of Desulfuromonas versatilis sp. Nov., an Electrogenic Bacteria Capable of Versatile Metabolism Isolated from a Graphene Oxide-Reducing Enrichment Culture.</title>
        <authorList>
            <person name="Xie L."/>
            <person name="Yoshida N."/>
            <person name="Ishii S."/>
            <person name="Meng L."/>
        </authorList>
    </citation>
    <scope>NUCLEOTIDE SEQUENCE [LARGE SCALE GENOMIC DNA]</scope>
    <source>
        <strain evidence="5 6">NIT-T3</strain>
    </source>
</reference>
<dbReference type="RefSeq" id="WP_221251616.1">
    <property type="nucleotide sequence ID" value="NZ_AP024355.1"/>
</dbReference>
<gene>
    <name evidence="5" type="ORF">DESUT3_12720</name>
</gene>
<dbReference type="EMBL" id="AP024355">
    <property type="protein sequence ID" value="BCR04203.1"/>
    <property type="molecule type" value="Genomic_DNA"/>
</dbReference>
<evidence type="ECO:0000313" key="6">
    <source>
        <dbReference type="Proteomes" id="UP001319827"/>
    </source>
</evidence>
<dbReference type="CDD" id="cd17477">
    <property type="entry name" value="MFS_YcaD_like"/>
    <property type="match status" value="1"/>
</dbReference>
<evidence type="ECO:0000256" key="2">
    <source>
        <dbReference type="ARBA" id="ARBA00022989"/>
    </source>
</evidence>
<feature type="transmembrane region" description="Helical" evidence="4">
    <location>
        <begin position="131"/>
        <end position="148"/>
    </location>
</feature>
<evidence type="ECO:0000256" key="1">
    <source>
        <dbReference type="ARBA" id="ARBA00022692"/>
    </source>
</evidence>
<dbReference type="InterPro" id="IPR011701">
    <property type="entry name" value="MFS"/>
</dbReference>
<feature type="transmembrane region" description="Helical" evidence="4">
    <location>
        <begin position="290"/>
        <end position="313"/>
    </location>
</feature>
<feature type="transmembrane region" description="Helical" evidence="4">
    <location>
        <begin position="325"/>
        <end position="348"/>
    </location>
</feature>
<dbReference type="Gene3D" id="1.20.1250.20">
    <property type="entry name" value="MFS general substrate transporter like domains"/>
    <property type="match status" value="2"/>
</dbReference>
<feature type="transmembrane region" description="Helical" evidence="4">
    <location>
        <begin position="264"/>
        <end position="284"/>
    </location>
</feature>
<feature type="transmembrane region" description="Helical" evidence="4">
    <location>
        <begin position="73"/>
        <end position="90"/>
    </location>
</feature>
<dbReference type="PANTHER" id="PTHR23521:SF3">
    <property type="entry name" value="MFS TRANSPORTER"/>
    <property type="match status" value="1"/>
</dbReference>